<dbReference type="GO" id="GO:0005886">
    <property type="term" value="C:plasma membrane"/>
    <property type="evidence" value="ECO:0007669"/>
    <property type="project" value="UniProtKB-SubCell"/>
</dbReference>
<protein>
    <submittedName>
        <fullName evidence="7">Membrane protein involved in the export of O-antigen and teichoic acid</fullName>
    </submittedName>
</protein>
<keyword evidence="2" id="KW-1003">Cell membrane</keyword>
<dbReference type="RefSeq" id="WP_078923500.1">
    <property type="nucleotide sequence ID" value="NZ_FUYB01000018.1"/>
</dbReference>
<feature type="transmembrane region" description="Helical" evidence="6">
    <location>
        <begin position="375"/>
        <end position="393"/>
    </location>
</feature>
<dbReference type="InterPro" id="IPR050833">
    <property type="entry name" value="Poly_Biosynth_Transport"/>
</dbReference>
<dbReference type="Pfam" id="PF13440">
    <property type="entry name" value="Polysacc_synt_3"/>
    <property type="match status" value="1"/>
</dbReference>
<dbReference type="Proteomes" id="UP000190460">
    <property type="component" value="Unassembled WGS sequence"/>
</dbReference>
<sequence>MEKIIKKLQSGDSFLKSIAPLISSNIATQIIALAALPILTRLYQPSDFGVLAFFSAVILTATSISTLRFEIPIPNAASSVEAKHLIIAAILNTTLVTTLVAVLIIVGIFNERLDQIVENKHKLLVWLIPIGVWLSCIFNTMHFYALRERQYVLISKVRVGQSLIGNAVQIILGLLVTGPTGLLFGFLIQTGLSGVAFAKHLAENKKYWVESFNVNILKKTYKKYSNYLRYSTPEAFFHMSSLQIPFLLIGYFVSPQESGLIFMANRIMQLPVSVIGGSIAQFFTGELQERIRLKELNIFFQRTIKRLLLLAILPTIFLGTISYFLLSPILGEEWQRAGLMALIMIPSVSIQIIASATGSALYATSNERSAFKIHFYGFWIRIIILVPVCIYYPDFAFISYVLGGFMHYALYLKGINNACRNG</sequence>
<feature type="transmembrane region" description="Helical" evidence="6">
    <location>
        <begin position="235"/>
        <end position="253"/>
    </location>
</feature>
<feature type="transmembrane region" description="Helical" evidence="6">
    <location>
        <begin position="167"/>
        <end position="188"/>
    </location>
</feature>
<feature type="transmembrane region" description="Helical" evidence="6">
    <location>
        <begin position="338"/>
        <end position="363"/>
    </location>
</feature>
<evidence type="ECO:0000313" key="7">
    <source>
        <dbReference type="EMBL" id="SKA89508.1"/>
    </source>
</evidence>
<dbReference type="EMBL" id="FUYB01000018">
    <property type="protein sequence ID" value="SKA89508.1"/>
    <property type="molecule type" value="Genomic_DNA"/>
</dbReference>
<dbReference type="STRING" id="92487.SAMN02745130_03049"/>
<organism evidence="7 8">
    <name type="scientific">Thiothrix eikelboomii</name>
    <dbReference type="NCBI Taxonomy" id="92487"/>
    <lineage>
        <taxon>Bacteria</taxon>
        <taxon>Pseudomonadati</taxon>
        <taxon>Pseudomonadota</taxon>
        <taxon>Gammaproteobacteria</taxon>
        <taxon>Thiotrichales</taxon>
        <taxon>Thiotrichaceae</taxon>
        <taxon>Thiothrix</taxon>
    </lineage>
</organism>
<evidence type="ECO:0000256" key="1">
    <source>
        <dbReference type="ARBA" id="ARBA00004651"/>
    </source>
</evidence>
<keyword evidence="8" id="KW-1185">Reference proteome</keyword>
<feature type="transmembrane region" description="Helical" evidence="6">
    <location>
        <begin position="85"/>
        <end position="109"/>
    </location>
</feature>
<keyword evidence="4 6" id="KW-1133">Transmembrane helix</keyword>
<evidence type="ECO:0000256" key="2">
    <source>
        <dbReference type="ARBA" id="ARBA00022475"/>
    </source>
</evidence>
<evidence type="ECO:0000256" key="3">
    <source>
        <dbReference type="ARBA" id="ARBA00022692"/>
    </source>
</evidence>
<accession>A0A1T4XJZ6</accession>
<feature type="transmembrane region" description="Helical" evidence="6">
    <location>
        <begin position="307"/>
        <end position="326"/>
    </location>
</feature>
<gene>
    <name evidence="7" type="ORF">SAMN02745130_03049</name>
</gene>
<evidence type="ECO:0000313" key="8">
    <source>
        <dbReference type="Proteomes" id="UP000190460"/>
    </source>
</evidence>
<dbReference type="PANTHER" id="PTHR30250">
    <property type="entry name" value="PST FAMILY PREDICTED COLANIC ACID TRANSPORTER"/>
    <property type="match status" value="1"/>
</dbReference>
<feature type="transmembrane region" description="Helical" evidence="6">
    <location>
        <begin position="51"/>
        <end position="73"/>
    </location>
</feature>
<evidence type="ECO:0000256" key="4">
    <source>
        <dbReference type="ARBA" id="ARBA00022989"/>
    </source>
</evidence>
<dbReference type="OrthoDB" id="3831435at2"/>
<feature type="transmembrane region" description="Helical" evidence="6">
    <location>
        <begin position="21"/>
        <end position="39"/>
    </location>
</feature>
<evidence type="ECO:0000256" key="6">
    <source>
        <dbReference type="SAM" id="Phobius"/>
    </source>
</evidence>
<comment type="subcellular location">
    <subcellularLocation>
        <location evidence="1">Cell membrane</location>
        <topology evidence="1">Multi-pass membrane protein</topology>
    </subcellularLocation>
</comment>
<keyword evidence="3 6" id="KW-0812">Transmembrane</keyword>
<proteinExistence type="predicted"/>
<feature type="transmembrane region" description="Helical" evidence="6">
    <location>
        <begin position="124"/>
        <end position="146"/>
    </location>
</feature>
<reference evidence="8" key="1">
    <citation type="submission" date="2017-02" db="EMBL/GenBank/DDBJ databases">
        <authorList>
            <person name="Varghese N."/>
            <person name="Submissions S."/>
        </authorList>
    </citation>
    <scope>NUCLEOTIDE SEQUENCE [LARGE SCALE GENOMIC DNA]</scope>
    <source>
        <strain evidence="8">ATCC 49788</strain>
    </source>
</reference>
<name>A0A1T4XJZ6_9GAMM</name>
<dbReference type="AlphaFoldDB" id="A0A1T4XJZ6"/>
<keyword evidence="5 6" id="KW-0472">Membrane</keyword>
<evidence type="ECO:0000256" key="5">
    <source>
        <dbReference type="ARBA" id="ARBA00023136"/>
    </source>
</evidence>
<dbReference type="PANTHER" id="PTHR30250:SF28">
    <property type="entry name" value="POLYSACCHARIDE BIOSYNTHESIS PROTEIN"/>
    <property type="match status" value="1"/>
</dbReference>